<keyword evidence="2" id="KW-1185">Reference proteome</keyword>
<proteinExistence type="predicted"/>
<dbReference type="WBParaSite" id="HCON_00165650-00001">
    <property type="protein sequence ID" value="HCON_00165650-00001"/>
    <property type="gene ID" value="HCON_00165650"/>
</dbReference>
<name>A0A7I4Z0E1_HAECO</name>
<dbReference type="Proteomes" id="UP000025227">
    <property type="component" value="Unplaced"/>
</dbReference>
<accession>A0A7I4Z0E1</accession>
<feature type="compositionally biased region" description="Acidic residues" evidence="1">
    <location>
        <begin position="96"/>
        <end position="127"/>
    </location>
</feature>
<organism evidence="2 3">
    <name type="scientific">Haemonchus contortus</name>
    <name type="common">Barber pole worm</name>
    <dbReference type="NCBI Taxonomy" id="6289"/>
    <lineage>
        <taxon>Eukaryota</taxon>
        <taxon>Metazoa</taxon>
        <taxon>Ecdysozoa</taxon>
        <taxon>Nematoda</taxon>
        <taxon>Chromadorea</taxon>
        <taxon>Rhabditida</taxon>
        <taxon>Rhabditina</taxon>
        <taxon>Rhabditomorpha</taxon>
        <taxon>Strongyloidea</taxon>
        <taxon>Trichostrongylidae</taxon>
        <taxon>Haemonchus</taxon>
    </lineage>
</organism>
<evidence type="ECO:0000256" key="1">
    <source>
        <dbReference type="SAM" id="MobiDB-lite"/>
    </source>
</evidence>
<protein>
    <submittedName>
        <fullName evidence="3">RXT2_N domain-containing protein</fullName>
    </submittedName>
</protein>
<dbReference type="AlphaFoldDB" id="A0A7I4Z0E1"/>
<feature type="region of interest" description="Disordered" evidence="1">
    <location>
        <begin position="94"/>
        <end position="133"/>
    </location>
</feature>
<reference evidence="3" key="1">
    <citation type="submission" date="2020-12" db="UniProtKB">
        <authorList>
            <consortium name="WormBaseParasite"/>
        </authorList>
    </citation>
    <scope>IDENTIFICATION</scope>
    <source>
        <strain evidence="3">MHco3</strain>
    </source>
</reference>
<sequence>MDPNLKSSDQSQIENRTAVLSDVLTSLARLRYRKRTTNAGVPILDHKLLREKAKNEEGKEATAVDKLLHELDYTVDIFLMDLIMHTNEKDLMCDTDSTDSGETTEEDSCETAVEDSDSDKENEDSEWGEEKRFPDDYDLLAPIRPFIRYNEETRHLEYHKYHEEEKTQKEDSPDFYPTATSIPATNHQPTPDQNPVVPDQNPVVNPAYLEDSSSSSDEDDLFHEVNILPNVISDPDNNVNQPNSDEVAAPIPEEAMPVEVNRTLSPSSEPVFMSMSRSGGGQEISGLFLLLSDGNGNTWAVPYEWIREVHESE</sequence>
<dbReference type="OMA" id="PFIRYNE"/>
<evidence type="ECO:0000313" key="2">
    <source>
        <dbReference type="Proteomes" id="UP000025227"/>
    </source>
</evidence>
<dbReference type="OrthoDB" id="10432214at2759"/>
<evidence type="ECO:0000313" key="3">
    <source>
        <dbReference type="WBParaSite" id="HCON_00165650-00001"/>
    </source>
</evidence>